<protein>
    <recommendedName>
        <fullName evidence="3">Endonuclease/exonuclease/phosphatase domain-containing protein</fullName>
    </recommendedName>
</protein>
<dbReference type="HOGENOM" id="CLU_091863_2_0_1"/>
<dbReference type="InterPro" id="IPR036691">
    <property type="entry name" value="Endo/exonu/phosph_ase_sf"/>
</dbReference>
<dbReference type="PANTHER" id="PTHR35218">
    <property type="entry name" value="RNASE H DOMAIN-CONTAINING PROTEIN"/>
    <property type="match status" value="1"/>
</dbReference>
<organism evidence="1 2">
    <name type="scientific">Brassica oleracea var. oleracea</name>
    <dbReference type="NCBI Taxonomy" id="109376"/>
    <lineage>
        <taxon>Eukaryota</taxon>
        <taxon>Viridiplantae</taxon>
        <taxon>Streptophyta</taxon>
        <taxon>Embryophyta</taxon>
        <taxon>Tracheophyta</taxon>
        <taxon>Spermatophyta</taxon>
        <taxon>Magnoliopsida</taxon>
        <taxon>eudicotyledons</taxon>
        <taxon>Gunneridae</taxon>
        <taxon>Pentapetalae</taxon>
        <taxon>rosids</taxon>
        <taxon>malvids</taxon>
        <taxon>Brassicales</taxon>
        <taxon>Brassicaceae</taxon>
        <taxon>Brassiceae</taxon>
        <taxon>Brassica</taxon>
    </lineage>
</organism>
<dbReference type="Proteomes" id="UP000032141">
    <property type="component" value="Unassembled WGS sequence"/>
</dbReference>
<dbReference type="Gramene" id="Bo03313s010.1">
    <property type="protein sequence ID" value="Bo03313s010.1"/>
    <property type="gene ID" value="Bo03313s010"/>
</dbReference>
<dbReference type="PANTHER" id="PTHR35218:SF9">
    <property type="entry name" value="ENDONUCLEASE_EXONUCLEASE_PHOSPHATASE DOMAIN-CONTAINING PROTEIN"/>
    <property type="match status" value="1"/>
</dbReference>
<evidence type="ECO:0000313" key="1">
    <source>
        <dbReference type="EnsemblPlants" id="Bo03313s010.1"/>
    </source>
</evidence>
<dbReference type="OMA" id="ILLMVET"/>
<evidence type="ECO:0008006" key="3">
    <source>
        <dbReference type="Google" id="ProtNLM"/>
    </source>
</evidence>
<name>A0A0D2ZWM4_BRAOL</name>
<dbReference type="SUPFAM" id="SSF56219">
    <property type="entry name" value="DNase I-like"/>
    <property type="match status" value="1"/>
</dbReference>
<keyword evidence="2" id="KW-1185">Reference proteome</keyword>
<accession>A0A0D2ZWM4</accession>
<evidence type="ECO:0000313" key="2">
    <source>
        <dbReference type="Proteomes" id="UP000032141"/>
    </source>
</evidence>
<reference evidence="1" key="1">
    <citation type="journal article" date="2014" name="Genome Biol.">
        <title>Transcriptome and methylome profiling reveals relics of genome dominance in the mesopolyploid Brassica oleracea.</title>
        <authorList>
            <person name="Parkin I.A."/>
            <person name="Koh C."/>
            <person name="Tang H."/>
            <person name="Robinson S.J."/>
            <person name="Kagale S."/>
            <person name="Clarke W.E."/>
            <person name="Town C.D."/>
            <person name="Nixon J."/>
            <person name="Krishnakumar V."/>
            <person name="Bidwell S.L."/>
            <person name="Denoeud F."/>
            <person name="Belcram H."/>
            <person name="Links M.G."/>
            <person name="Just J."/>
            <person name="Clarke C."/>
            <person name="Bender T."/>
            <person name="Huebert T."/>
            <person name="Mason A.S."/>
            <person name="Pires J.C."/>
            <person name="Barker G."/>
            <person name="Moore J."/>
            <person name="Walley P.G."/>
            <person name="Manoli S."/>
            <person name="Batley J."/>
            <person name="Edwards D."/>
            <person name="Nelson M.N."/>
            <person name="Wang X."/>
            <person name="Paterson A.H."/>
            <person name="King G."/>
            <person name="Bancroft I."/>
            <person name="Chalhoub B."/>
            <person name="Sharpe A.G."/>
        </authorList>
    </citation>
    <scope>NUCLEOTIDE SEQUENCE [LARGE SCALE GENOMIC DNA]</scope>
    <source>
        <strain evidence="1">cv. TO1000</strain>
    </source>
</reference>
<proteinExistence type="predicted"/>
<dbReference type="AlphaFoldDB" id="A0A0D2ZWM4"/>
<dbReference type="EnsemblPlants" id="Bo03313s010.1">
    <property type="protein sequence ID" value="Bo03313s010.1"/>
    <property type="gene ID" value="Bo03313s010"/>
</dbReference>
<sequence>MGSDLTVRRLKEIKNKISPDILFLMETKNQDEAVFKHFRGSAYTNHYTVPPIGLSGGLALSWTDNVHVDVLYSSQNIIDTHVQFNGKSCFVSYVYGAPQKENRTLFWEKLSEIG</sequence>
<dbReference type="eggNOG" id="KOG1075">
    <property type="taxonomic scope" value="Eukaryota"/>
</dbReference>
<dbReference type="Gene3D" id="3.60.10.10">
    <property type="entry name" value="Endonuclease/exonuclease/phosphatase"/>
    <property type="match status" value="1"/>
</dbReference>
<reference evidence="1" key="2">
    <citation type="submission" date="2015-06" db="UniProtKB">
        <authorList>
            <consortium name="EnsemblPlants"/>
        </authorList>
    </citation>
    <scope>IDENTIFICATION</scope>
</reference>